<evidence type="ECO:0000313" key="4">
    <source>
        <dbReference type="Proteomes" id="UP000434172"/>
    </source>
</evidence>
<keyword evidence="2" id="KW-0812">Transmembrane</keyword>
<keyword evidence="2" id="KW-0472">Membrane</keyword>
<gene>
    <name evidence="3" type="ORF">GQ607_012584</name>
</gene>
<feature type="transmembrane region" description="Helical" evidence="2">
    <location>
        <begin position="57"/>
        <end position="76"/>
    </location>
</feature>
<keyword evidence="4" id="KW-1185">Reference proteome</keyword>
<dbReference type="Proteomes" id="UP000434172">
    <property type="component" value="Unassembled WGS sequence"/>
</dbReference>
<feature type="compositionally biased region" description="Basic and acidic residues" evidence="1">
    <location>
        <begin position="131"/>
        <end position="143"/>
    </location>
</feature>
<protein>
    <submittedName>
        <fullName evidence="3">Uncharacterized protein</fullName>
    </submittedName>
</protein>
<evidence type="ECO:0000256" key="1">
    <source>
        <dbReference type="SAM" id="MobiDB-lite"/>
    </source>
</evidence>
<dbReference type="AlphaFoldDB" id="A0A8H3W8L4"/>
<dbReference type="EMBL" id="WOWK01000086">
    <property type="protein sequence ID" value="KAF0320163.1"/>
    <property type="molecule type" value="Genomic_DNA"/>
</dbReference>
<name>A0A8H3W8L4_9PEZI</name>
<proteinExistence type="predicted"/>
<evidence type="ECO:0000256" key="2">
    <source>
        <dbReference type="SAM" id="Phobius"/>
    </source>
</evidence>
<keyword evidence="2" id="KW-1133">Transmembrane helix</keyword>
<sequence>MARSVQSENSSDRDINNVRSTPRQRPCRLRTRLLRSLFPLVASDSLVHWVGDPSLWVSAHSGLGLVAVVGCGMLLLEWPPTRRQTRHFPALRPRWANSYRDDKSDGWASVHTDRSLGHLVRGPELSFPWRRPADSKPSSSREG</sequence>
<organism evidence="3 4">
    <name type="scientific">Colletotrichum asianum</name>
    <dbReference type="NCBI Taxonomy" id="702518"/>
    <lineage>
        <taxon>Eukaryota</taxon>
        <taxon>Fungi</taxon>
        <taxon>Dikarya</taxon>
        <taxon>Ascomycota</taxon>
        <taxon>Pezizomycotina</taxon>
        <taxon>Sordariomycetes</taxon>
        <taxon>Hypocreomycetidae</taxon>
        <taxon>Glomerellales</taxon>
        <taxon>Glomerellaceae</taxon>
        <taxon>Colletotrichum</taxon>
        <taxon>Colletotrichum gloeosporioides species complex</taxon>
    </lineage>
</organism>
<feature type="region of interest" description="Disordered" evidence="1">
    <location>
        <begin position="124"/>
        <end position="143"/>
    </location>
</feature>
<accession>A0A8H3W8L4</accession>
<feature type="region of interest" description="Disordered" evidence="1">
    <location>
        <begin position="1"/>
        <end position="23"/>
    </location>
</feature>
<evidence type="ECO:0000313" key="3">
    <source>
        <dbReference type="EMBL" id="KAF0320163.1"/>
    </source>
</evidence>
<comment type="caution">
    <text evidence="3">The sequence shown here is derived from an EMBL/GenBank/DDBJ whole genome shotgun (WGS) entry which is preliminary data.</text>
</comment>
<reference evidence="3 4" key="1">
    <citation type="submission" date="2019-12" db="EMBL/GenBank/DDBJ databases">
        <title>A genome sequence resource for the geographically widespread anthracnose pathogen Colletotrichum asianum.</title>
        <authorList>
            <person name="Meng Y."/>
        </authorList>
    </citation>
    <scope>NUCLEOTIDE SEQUENCE [LARGE SCALE GENOMIC DNA]</scope>
    <source>
        <strain evidence="3 4">ICMP 18580</strain>
    </source>
</reference>